<dbReference type="GO" id="GO:0006402">
    <property type="term" value="P:mRNA catabolic process"/>
    <property type="evidence" value="ECO:0007669"/>
    <property type="project" value="TreeGrafter"/>
</dbReference>
<dbReference type="GO" id="GO:0004521">
    <property type="term" value="F:RNA endonuclease activity"/>
    <property type="evidence" value="ECO:0007669"/>
    <property type="project" value="TreeGrafter"/>
</dbReference>
<dbReference type="EMBL" id="MHKZ01000002">
    <property type="protein sequence ID" value="OGZ01258.1"/>
    <property type="molecule type" value="Genomic_DNA"/>
</dbReference>
<dbReference type="GO" id="GO:0016075">
    <property type="term" value="P:rRNA catabolic process"/>
    <property type="evidence" value="ECO:0007669"/>
    <property type="project" value="TreeGrafter"/>
</dbReference>
<dbReference type="InterPro" id="IPR003477">
    <property type="entry name" value="PemK-like"/>
</dbReference>
<dbReference type="Gene3D" id="2.30.30.110">
    <property type="match status" value="1"/>
</dbReference>
<proteinExistence type="predicted"/>
<protein>
    <recommendedName>
        <fullName evidence="3">MazF family transcriptional regulator</fullName>
    </recommendedName>
</protein>
<dbReference type="GO" id="GO:0003677">
    <property type="term" value="F:DNA binding"/>
    <property type="evidence" value="ECO:0007669"/>
    <property type="project" value="InterPro"/>
</dbReference>
<dbReference type="Pfam" id="PF02452">
    <property type="entry name" value="PemK_toxin"/>
    <property type="match status" value="1"/>
</dbReference>
<organism evidence="1 2">
    <name type="scientific">Candidatus Liptonbacteria bacterium RIFCSPLOWO2_01_FULL_45_15</name>
    <dbReference type="NCBI Taxonomy" id="1798649"/>
    <lineage>
        <taxon>Bacteria</taxon>
        <taxon>Candidatus Liptoniibacteriota</taxon>
    </lineage>
</organism>
<dbReference type="InterPro" id="IPR011067">
    <property type="entry name" value="Plasmid_toxin/cell-grow_inhib"/>
</dbReference>
<dbReference type="SUPFAM" id="SSF50118">
    <property type="entry name" value="Cell growth inhibitor/plasmid maintenance toxic component"/>
    <property type="match status" value="1"/>
</dbReference>
<name>A0A1G2CLF7_9BACT</name>
<dbReference type="PANTHER" id="PTHR33988">
    <property type="entry name" value="ENDORIBONUCLEASE MAZF-RELATED"/>
    <property type="match status" value="1"/>
</dbReference>
<evidence type="ECO:0000313" key="2">
    <source>
        <dbReference type="Proteomes" id="UP000176287"/>
    </source>
</evidence>
<accession>A0A1G2CLF7</accession>
<dbReference type="AlphaFoldDB" id="A0A1G2CLF7"/>
<dbReference type="STRING" id="1798649.A3B13_03520"/>
<gene>
    <name evidence="1" type="ORF">A3B13_03520</name>
</gene>
<sequence>MFERGTIVLIPFPFTDLSGTKVRPALIVSQRLYGEDVIVVFISSIKPKKNKATDVPVKSSRINGLKVDSIIKCAKIATLDKKMILGEIGILEKAVMAKVDLALKKVLGL</sequence>
<comment type="caution">
    <text evidence="1">The sequence shown here is derived from an EMBL/GenBank/DDBJ whole genome shotgun (WGS) entry which is preliminary data.</text>
</comment>
<reference evidence="1 2" key="1">
    <citation type="journal article" date="2016" name="Nat. Commun.">
        <title>Thousands of microbial genomes shed light on interconnected biogeochemical processes in an aquifer system.</title>
        <authorList>
            <person name="Anantharaman K."/>
            <person name="Brown C.T."/>
            <person name="Hug L.A."/>
            <person name="Sharon I."/>
            <person name="Castelle C.J."/>
            <person name="Probst A.J."/>
            <person name="Thomas B.C."/>
            <person name="Singh A."/>
            <person name="Wilkins M.J."/>
            <person name="Karaoz U."/>
            <person name="Brodie E.L."/>
            <person name="Williams K.H."/>
            <person name="Hubbard S.S."/>
            <person name="Banfield J.F."/>
        </authorList>
    </citation>
    <scope>NUCLEOTIDE SEQUENCE [LARGE SCALE GENOMIC DNA]</scope>
</reference>
<evidence type="ECO:0000313" key="1">
    <source>
        <dbReference type="EMBL" id="OGZ01258.1"/>
    </source>
</evidence>
<dbReference type="Proteomes" id="UP000176287">
    <property type="component" value="Unassembled WGS sequence"/>
</dbReference>
<evidence type="ECO:0008006" key="3">
    <source>
        <dbReference type="Google" id="ProtNLM"/>
    </source>
</evidence>
<dbReference type="PANTHER" id="PTHR33988:SF2">
    <property type="entry name" value="ENDORIBONUCLEASE MAZF"/>
    <property type="match status" value="1"/>
</dbReference>